<dbReference type="GO" id="GO:1902201">
    <property type="term" value="P:negative regulation of bacterial-type flagellum-dependent cell motility"/>
    <property type="evidence" value="ECO:0007669"/>
    <property type="project" value="TreeGrafter"/>
</dbReference>
<feature type="transmembrane region" description="Helical" evidence="3">
    <location>
        <begin position="275"/>
        <end position="298"/>
    </location>
</feature>
<dbReference type="Proteomes" id="UP000326857">
    <property type="component" value="Unassembled WGS sequence"/>
</dbReference>
<sequence>MDRLAWLRWTIGALALMLGLSLALPVTATTGTPLSVCIRPVLAGQTPAALFAQPAGFDCTTAQTKFGGGDFWILSQRLPAIAAGDHDPTVRIGSTWVHRVTLYVLYADGSIRRSGFTSRTAGRLLGLGAVIVQPVPRHDVAPVRLLWHLEGAANLRGLILGPALAAHQQSDTTEILLAALYGAFGGMAIALIVYNFALWGALRQAFQPAYCLLVLCLLAYALTSSGALGQMLPMLDNNDRQRFNALFLAASAAAALLFARTFFERAVFSGWLRPASTVVMTALMTTGLAWAALAPWQFHLLDRLLAGAYLALLVLIPAVLIQAWRVRSNFLWLFALAWGVPIAVAALRVANAFDLFGWSLWLDNSTILSMALESMLSSMAIAYRIRLLSVERDTARAQEIAARLLADTEPLTGLLNRRAFLNRAIGRPGDQVLMIADVDHFKRVNDLIGHDGGDEVLRVVARALHNSVPPDSLVARIGGEEFAILFDATNAVDPAAVLERVRGQRMPFDIVVTASIGTCTGPLMHETDWKHLYHCADRALFAAKAAGRDCARAAPTARIAA</sequence>
<reference evidence="5 7" key="1">
    <citation type="submission" date="2018-04" db="EMBL/GenBank/DDBJ databases">
        <title>Genomic Encyclopedia of Type Strains, Phase III (KMG-III): the genomes of soil and plant-associated and newly described type strains.</title>
        <authorList>
            <person name="Whitman W."/>
        </authorList>
    </citation>
    <scope>NUCLEOTIDE SEQUENCE [LARGE SCALE GENOMIC DNA]</scope>
    <source>
        <strain evidence="5 7">MA101b</strain>
    </source>
</reference>
<dbReference type="Pfam" id="PF07695">
    <property type="entry name" value="7TMR-DISM_7TM"/>
    <property type="match status" value="1"/>
</dbReference>
<dbReference type="NCBIfam" id="TIGR00254">
    <property type="entry name" value="GGDEF"/>
    <property type="match status" value="1"/>
</dbReference>
<evidence type="ECO:0000313" key="8">
    <source>
        <dbReference type="Proteomes" id="UP000326857"/>
    </source>
</evidence>
<dbReference type="EMBL" id="CABVLI010000030">
    <property type="protein sequence ID" value="VVT05498.1"/>
    <property type="molecule type" value="Genomic_DNA"/>
</dbReference>
<evidence type="ECO:0000313" key="7">
    <source>
        <dbReference type="Proteomes" id="UP000244189"/>
    </source>
</evidence>
<evidence type="ECO:0000256" key="2">
    <source>
        <dbReference type="ARBA" id="ARBA00034247"/>
    </source>
</evidence>
<keyword evidence="3" id="KW-0812">Transmembrane</keyword>
<comment type="catalytic activity">
    <reaction evidence="2">
        <text>2 GTP = 3',3'-c-di-GMP + 2 diphosphate</text>
        <dbReference type="Rhea" id="RHEA:24898"/>
        <dbReference type="ChEBI" id="CHEBI:33019"/>
        <dbReference type="ChEBI" id="CHEBI:37565"/>
        <dbReference type="ChEBI" id="CHEBI:58805"/>
        <dbReference type="EC" id="2.7.7.65"/>
    </reaction>
</comment>
<dbReference type="AlphaFoldDB" id="A0A2T5GT64"/>
<reference evidence="6 8" key="2">
    <citation type="submission" date="2019-09" db="EMBL/GenBank/DDBJ databases">
        <authorList>
            <person name="Dittami M. S."/>
        </authorList>
    </citation>
    <scope>NUCLEOTIDE SEQUENCE [LARGE SCALE GENOMIC DNA]</scope>
    <source>
        <strain evidence="6">SPHINGO391</strain>
    </source>
</reference>
<dbReference type="Gene3D" id="3.30.70.270">
    <property type="match status" value="1"/>
</dbReference>
<protein>
    <recommendedName>
        <fullName evidence="1">diguanylate cyclase</fullName>
        <ecNumber evidence="1">2.7.7.65</ecNumber>
    </recommendedName>
</protein>
<dbReference type="InterPro" id="IPR011623">
    <property type="entry name" value="7TMR_DISM_rcpt_extracell_dom1"/>
</dbReference>
<keyword evidence="3" id="KW-1133">Transmembrane helix</keyword>
<dbReference type="RefSeq" id="WP_107956760.1">
    <property type="nucleotide sequence ID" value="NZ_LR701528.1"/>
</dbReference>
<dbReference type="PANTHER" id="PTHR45138">
    <property type="entry name" value="REGULATORY COMPONENTS OF SENSORY TRANSDUCTION SYSTEM"/>
    <property type="match status" value="1"/>
</dbReference>
<dbReference type="SMART" id="SM00267">
    <property type="entry name" value="GGDEF"/>
    <property type="match status" value="1"/>
</dbReference>
<accession>A0A2T5GT64</accession>
<evidence type="ECO:0000256" key="3">
    <source>
        <dbReference type="SAM" id="Phobius"/>
    </source>
</evidence>
<organism evidence="5 7">
    <name type="scientific">Sphingomonas aurantiaca</name>
    <dbReference type="NCBI Taxonomy" id="185949"/>
    <lineage>
        <taxon>Bacteria</taxon>
        <taxon>Pseudomonadati</taxon>
        <taxon>Pseudomonadota</taxon>
        <taxon>Alphaproteobacteria</taxon>
        <taxon>Sphingomonadales</taxon>
        <taxon>Sphingomonadaceae</taxon>
        <taxon>Sphingomonas</taxon>
    </lineage>
</organism>
<dbReference type="InterPro" id="IPR050469">
    <property type="entry name" value="Diguanylate_Cyclase"/>
</dbReference>
<proteinExistence type="predicted"/>
<dbReference type="GO" id="GO:0043709">
    <property type="term" value="P:cell adhesion involved in single-species biofilm formation"/>
    <property type="evidence" value="ECO:0007669"/>
    <property type="project" value="TreeGrafter"/>
</dbReference>
<feature type="transmembrane region" description="Helical" evidence="3">
    <location>
        <begin position="304"/>
        <end position="324"/>
    </location>
</feature>
<feature type="transmembrane region" description="Helical" evidence="3">
    <location>
        <begin position="331"/>
        <end position="353"/>
    </location>
</feature>
<feature type="transmembrane region" description="Helical" evidence="3">
    <location>
        <begin position="209"/>
        <end position="231"/>
    </location>
</feature>
<feature type="transmembrane region" description="Helical" evidence="3">
    <location>
        <begin position="243"/>
        <end position="263"/>
    </location>
</feature>
<dbReference type="GO" id="GO:0005886">
    <property type="term" value="C:plasma membrane"/>
    <property type="evidence" value="ECO:0007669"/>
    <property type="project" value="TreeGrafter"/>
</dbReference>
<keyword evidence="7" id="KW-1185">Reference proteome</keyword>
<evidence type="ECO:0000256" key="1">
    <source>
        <dbReference type="ARBA" id="ARBA00012528"/>
    </source>
</evidence>
<evidence type="ECO:0000259" key="4">
    <source>
        <dbReference type="PROSITE" id="PS50887"/>
    </source>
</evidence>
<dbReference type="EMBL" id="QAOG01000001">
    <property type="protein sequence ID" value="PTQ62513.1"/>
    <property type="molecule type" value="Genomic_DNA"/>
</dbReference>
<dbReference type="Pfam" id="PF00990">
    <property type="entry name" value="GGDEF"/>
    <property type="match status" value="1"/>
</dbReference>
<evidence type="ECO:0000313" key="6">
    <source>
        <dbReference type="EMBL" id="VVT05498.1"/>
    </source>
</evidence>
<dbReference type="PROSITE" id="PS50887">
    <property type="entry name" value="GGDEF"/>
    <property type="match status" value="1"/>
</dbReference>
<dbReference type="PANTHER" id="PTHR45138:SF9">
    <property type="entry name" value="DIGUANYLATE CYCLASE DGCM-RELATED"/>
    <property type="match status" value="1"/>
</dbReference>
<feature type="transmembrane region" description="Helical" evidence="3">
    <location>
        <begin position="175"/>
        <end position="197"/>
    </location>
</feature>
<dbReference type="GO" id="GO:0052621">
    <property type="term" value="F:diguanylate cyclase activity"/>
    <property type="evidence" value="ECO:0007669"/>
    <property type="project" value="UniProtKB-EC"/>
</dbReference>
<dbReference type="CDD" id="cd01949">
    <property type="entry name" value="GGDEF"/>
    <property type="match status" value="1"/>
</dbReference>
<gene>
    <name evidence="5" type="ORF">C8J26_0794</name>
    <name evidence="6" type="ORF">SPHINGO391_360115</name>
</gene>
<evidence type="ECO:0000313" key="5">
    <source>
        <dbReference type="EMBL" id="PTQ62513.1"/>
    </source>
</evidence>
<accession>A0A5E7YGQ9</accession>
<dbReference type="InterPro" id="IPR029787">
    <property type="entry name" value="Nucleotide_cyclase"/>
</dbReference>
<dbReference type="EC" id="2.7.7.65" evidence="1"/>
<dbReference type="Proteomes" id="UP000244189">
    <property type="component" value="Unassembled WGS sequence"/>
</dbReference>
<dbReference type="InterPro" id="IPR043128">
    <property type="entry name" value="Rev_trsase/Diguanyl_cyclase"/>
</dbReference>
<feature type="transmembrane region" description="Helical" evidence="3">
    <location>
        <begin position="365"/>
        <end position="383"/>
    </location>
</feature>
<keyword evidence="3" id="KW-0472">Membrane</keyword>
<dbReference type="SUPFAM" id="SSF55073">
    <property type="entry name" value="Nucleotide cyclase"/>
    <property type="match status" value="1"/>
</dbReference>
<dbReference type="InterPro" id="IPR000160">
    <property type="entry name" value="GGDEF_dom"/>
</dbReference>
<feature type="domain" description="GGDEF" evidence="4">
    <location>
        <begin position="429"/>
        <end position="556"/>
    </location>
</feature>
<name>A0A2T5GT64_9SPHN</name>